<organism evidence="1 2">
    <name type="scientific">Pedobacter africanus</name>
    <dbReference type="NCBI Taxonomy" id="151894"/>
    <lineage>
        <taxon>Bacteria</taxon>
        <taxon>Pseudomonadati</taxon>
        <taxon>Bacteroidota</taxon>
        <taxon>Sphingobacteriia</taxon>
        <taxon>Sphingobacteriales</taxon>
        <taxon>Sphingobacteriaceae</taxon>
        <taxon>Pedobacter</taxon>
    </lineage>
</organism>
<proteinExistence type="predicted"/>
<evidence type="ECO:0000313" key="2">
    <source>
        <dbReference type="Proteomes" id="UP001246858"/>
    </source>
</evidence>
<evidence type="ECO:0000313" key="1">
    <source>
        <dbReference type="EMBL" id="MDR6786454.1"/>
    </source>
</evidence>
<sequence length="1126" mass="124632">MYRIIASIGIPNRLYHKIWLIMRLTTVVLIASLMQVSAIGFAQKISLFKTNATLKTVLKEIRTQSGYDFVATDDLFNISKPVNVNLKEVELKAALDEIFKNQALSYSINKKTITISEKESTFLERLADRWASIDVSGRVVDADGRGLPGASVSVKGKGGKAVSTGANGSFYLKGVEEDAVLVISFIGYVTKEVKAAKELGDVVLEVSLSKLDEVQVIAYGTTTQRLSTGNVTTIKADVIEKQPVNNPLLALQGRVPGLFIEQATGFAGTGVKVRIQGENSLNSGNDPFYVIDGVPFISQLLPGSLYGSIQGKSGSSGNYSNPLNFINPTDIESISILKDADATAIYGSRAANGAVLISTKKGKSGDMRVDLNLLSGWSKVPKRLDLMNGEQYLEMRREALINKGIPSPVPGPNGDNDLNGNWDMNRVTDWQKELIGKTGGYQDLNASVSGGNDRTTFLVGAGYHRETNVFPGNFSDKKASVHFNLNSSSKDQNFKIHFSGSYLNDNNQLPNVDLTYYAMTLIPYAPALLTPEGNVNWAPSSNGTSTFLRNPIGFIFDRYLDKSANLTSNGRLSYKLLPSLTIESSFGYTKLITENLIKKGLQSTNPENLPYTSRNSVFTNSKVESWLVEPQINYNTSINKGKLEVLVGATFSNSTSDQTGISAVGFSNDLVMDDILSAPTIRALSSINSLYKYNALFGRVNYNWLNKYLLNMSFRRDGSSRFGPANQFHNFGSVGAAWIFSEEKIFKDKMKWLSFGKLRSSFGTQGNDQISDYQFLSLYNPVPQAVPYQGIVTYQPNRLTNSNLQWEETKKIQFGLDLGFLSDRILFNTNYYRNRSSNQLSLYLLPAITGFENIVRNQNCTIQNSGWEFMISSRNLQLKNFSWSSSINLTIPKTILVAYPDLENSTEVNTAFVGESLRAVKVYHFLGVDPITGVYQFEGKDGSPTTSPMDPDDKTVIIDPLPKYYGGIQNTLMYKGLELDILFQFTKQVAINDIKFGGLYRTPGRYGFGQGNQPASVLDRWQKPGDHSSIQKFTTTSELNESWSNASLYSDAAWSDASFIRLKNVSLSWRLPEQFIKRIKVRNGNIFLQGQNLWTLTNYKGLDPETKSSTSLPILRVITMGLKVGI</sequence>
<keyword evidence="2" id="KW-1185">Reference proteome</keyword>
<dbReference type="Proteomes" id="UP001246858">
    <property type="component" value="Unassembled WGS sequence"/>
</dbReference>
<reference evidence="1" key="1">
    <citation type="submission" date="2023-07" db="EMBL/GenBank/DDBJ databases">
        <title>Sorghum-associated microbial communities from plants grown in Nebraska, USA.</title>
        <authorList>
            <person name="Schachtman D."/>
        </authorList>
    </citation>
    <scope>NUCLEOTIDE SEQUENCE</scope>
    <source>
        <strain evidence="1">2697</strain>
    </source>
</reference>
<comment type="caution">
    <text evidence="1">The sequence shown here is derived from an EMBL/GenBank/DDBJ whole genome shotgun (WGS) entry which is preliminary data.</text>
</comment>
<protein>
    <submittedName>
        <fullName evidence="1">TonB-linked SusC/RagA family outer membrane protein</fullName>
    </submittedName>
</protein>
<dbReference type="EMBL" id="JAVDTF010000007">
    <property type="protein sequence ID" value="MDR6786454.1"/>
    <property type="molecule type" value="Genomic_DNA"/>
</dbReference>
<gene>
    <name evidence="1" type="ORF">J2X78_005049</name>
</gene>
<name>A0ACC6L4N8_9SPHI</name>
<accession>A0ACC6L4N8</accession>